<reference evidence="5" key="1">
    <citation type="submission" date="2021-12" db="EMBL/GenBank/DDBJ databases">
        <authorList>
            <person name="Rodrigo-Torres L."/>
            <person name="Arahal R. D."/>
            <person name="Lucena T."/>
        </authorList>
    </citation>
    <scope>NUCLEOTIDE SEQUENCE</scope>
    <source>
        <strain evidence="5">CECT 8226</strain>
    </source>
</reference>
<dbReference type="InterPro" id="IPR015943">
    <property type="entry name" value="WD40/YVTN_repeat-like_dom_sf"/>
</dbReference>
<dbReference type="SMART" id="SM00320">
    <property type="entry name" value="WD40"/>
    <property type="match status" value="5"/>
</dbReference>
<keyword evidence="5" id="KW-0808">Transferase</keyword>
<dbReference type="InterPro" id="IPR019775">
    <property type="entry name" value="WD40_repeat_CS"/>
</dbReference>
<dbReference type="Proteomes" id="UP000838160">
    <property type="component" value="Unassembled WGS sequence"/>
</dbReference>
<keyword evidence="5" id="KW-0418">Kinase</keyword>
<evidence type="ECO:0000313" key="5">
    <source>
        <dbReference type="EMBL" id="CAH0524480.1"/>
    </source>
</evidence>
<dbReference type="EMBL" id="CAKLCM010000001">
    <property type="protein sequence ID" value="CAH0524480.1"/>
    <property type="molecule type" value="Genomic_DNA"/>
</dbReference>
<dbReference type="EC" id="2.7.11.1" evidence="5"/>
<dbReference type="RefSeq" id="WP_237483396.1">
    <property type="nucleotide sequence ID" value="NZ_CAKLCM010000001.1"/>
</dbReference>
<dbReference type="PROSITE" id="PS00678">
    <property type="entry name" value="WD_REPEATS_1"/>
    <property type="match status" value="1"/>
</dbReference>
<evidence type="ECO:0000256" key="1">
    <source>
        <dbReference type="ARBA" id="ARBA00022574"/>
    </source>
</evidence>
<organism evidence="5 6">
    <name type="scientific">Vibrio hippocampi</name>
    <dbReference type="NCBI Taxonomy" id="654686"/>
    <lineage>
        <taxon>Bacteria</taxon>
        <taxon>Pseudomonadati</taxon>
        <taxon>Pseudomonadota</taxon>
        <taxon>Gammaproteobacteria</taxon>
        <taxon>Vibrionales</taxon>
        <taxon>Vibrionaceae</taxon>
        <taxon>Vibrio</taxon>
    </lineage>
</organism>
<dbReference type="SUPFAM" id="SSF50998">
    <property type="entry name" value="Quinoprotein alcohol dehydrogenase-like"/>
    <property type="match status" value="1"/>
</dbReference>
<feature type="repeat" description="WD" evidence="3">
    <location>
        <begin position="158"/>
        <end position="199"/>
    </location>
</feature>
<protein>
    <submittedName>
        <fullName evidence="5">Serine/threonine-protein kinase PkwA</fullName>
        <ecNumber evidence="5">2.7.11.1</ecNumber>
    </submittedName>
</protein>
<dbReference type="Gene3D" id="2.130.10.10">
    <property type="entry name" value="YVTN repeat-like/Quinoprotein amine dehydrogenase"/>
    <property type="match status" value="2"/>
</dbReference>
<evidence type="ECO:0000256" key="3">
    <source>
        <dbReference type="PROSITE-ProRule" id="PRU00221"/>
    </source>
</evidence>
<dbReference type="Pfam" id="PF00400">
    <property type="entry name" value="WD40"/>
    <property type="match status" value="1"/>
</dbReference>
<dbReference type="PANTHER" id="PTHR44019">
    <property type="entry name" value="WD REPEAT-CONTAINING PROTEIN 55"/>
    <property type="match status" value="1"/>
</dbReference>
<dbReference type="PANTHER" id="PTHR44019:SF8">
    <property type="entry name" value="POC1 CENTRIOLAR PROTEIN HOMOLOG"/>
    <property type="match status" value="1"/>
</dbReference>
<dbReference type="InterPro" id="IPR001680">
    <property type="entry name" value="WD40_rpt"/>
</dbReference>
<keyword evidence="2" id="KW-0677">Repeat</keyword>
<evidence type="ECO:0000256" key="2">
    <source>
        <dbReference type="ARBA" id="ARBA00022737"/>
    </source>
</evidence>
<dbReference type="GO" id="GO:0004674">
    <property type="term" value="F:protein serine/threonine kinase activity"/>
    <property type="evidence" value="ECO:0007669"/>
    <property type="project" value="UniProtKB-EC"/>
</dbReference>
<comment type="caution">
    <text evidence="5">The sequence shown here is derived from an EMBL/GenBank/DDBJ whole genome shotgun (WGS) entry which is preliminary data.</text>
</comment>
<feature type="chain" id="PRO_5045356779" evidence="4">
    <location>
        <begin position="28"/>
        <end position="327"/>
    </location>
</feature>
<gene>
    <name evidence="5" type="primary">pkwA</name>
    <name evidence="5" type="ORF">VHP8226_00316</name>
</gene>
<proteinExistence type="predicted"/>
<evidence type="ECO:0000313" key="6">
    <source>
        <dbReference type="Proteomes" id="UP000838160"/>
    </source>
</evidence>
<feature type="signal peptide" evidence="4">
    <location>
        <begin position="1"/>
        <end position="27"/>
    </location>
</feature>
<dbReference type="PROSITE" id="PS50082">
    <property type="entry name" value="WD_REPEATS_2"/>
    <property type="match status" value="1"/>
</dbReference>
<keyword evidence="6" id="KW-1185">Reference proteome</keyword>
<accession>A0ABM8ZE53</accession>
<name>A0ABM8ZE53_9VIBR</name>
<dbReference type="InterPro" id="IPR011047">
    <property type="entry name" value="Quinoprotein_ADH-like_sf"/>
</dbReference>
<keyword evidence="4" id="KW-0732">Signal</keyword>
<sequence>MMRIISHSVTCLIVISLLNGCFFQTQADKTWPLAPEGSTSLALSRDARFALLYSKQQHLQLWDLEQNTLLAKLGIQDPEQNIISLMRFSDNARFAITATQTNFAIWDLAWSQSKGLWSISDGLIQDIAISNNGTLVLLGLSNGKAIFIDLVTGRRLEFLAHQEKVNTVALSPNGKYALSGGNDHNAYFWDTSTGQIIHRFQHDQRVGTTELQRDGHLALTSDSGNNAIIWDLSTGQQQAKLSSWHRQLIFSSARFSDDGSKLATGTPASRLMVWDTSTGSLMDSYEVAMLKDVRPPRGVVYDAAFHSSEMVVSASSAGVVQAWQIDE</sequence>
<dbReference type="InterPro" id="IPR050505">
    <property type="entry name" value="WDR55/POC1"/>
</dbReference>
<evidence type="ECO:0000256" key="4">
    <source>
        <dbReference type="SAM" id="SignalP"/>
    </source>
</evidence>
<dbReference type="PROSITE" id="PS50294">
    <property type="entry name" value="WD_REPEATS_REGION"/>
    <property type="match status" value="1"/>
</dbReference>
<keyword evidence="1 3" id="KW-0853">WD repeat</keyword>